<dbReference type="InterPro" id="IPR017452">
    <property type="entry name" value="GPCR_Rhodpsn_7TM"/>
</dbReference>
<accession>A0A813RJG1</accession>
<dbReference type="AlphaFoldDB" id="A0A813RJG1"/>
<dbReference type="Proteomes" id="UP000663828">
    <property type="component" value="Unassembled WGS sequence"/>
</dbReference>
<keyword evidence="7" id="KW-0807">Transducer</keyword>
<dbReference type="EMBL" id="CAJNOR010000074">
    <property type="protein sequence ID" value="CAF0785452.1"/>
    <property type="molecule type" value="Genomic_DNA"/>
</dbReference>
<keyword evidence="5 8" id="KW-0472">Membrane</keyword>
<evidence type="ECO:0000256" key="8">
    <source>
        <dbReference type="SAM" id="Phobius"/>
    </source>
</evidence>
<name>A0A813RJG1_ADIRI</name>
<dbReference type="GO" id="GO:0005886">
    <property type="term" value="C:plasma membrane"/>
    <property type="evidence" value="ECO:0007669"/>
    <property type="project" value="TreeGrafter"/>
</dbReference>
<feature type="transmembrane region" description="Helical" evidence="8">
    <location>
        <begin position="265"/>
        <end position="284"/>
    </location>
</feature>
<evidence type="ECO:0000256" key="4">
    <source>
        <dbReference type="ARBA" id="ARBA00023040"/>
    </source>
</evidence>
<comment type="subcellular location">
    <subcellularLocation>
        <location evidence="1">Membrane</location>
        <topology evidence="1">Multi-pass membrane protein</topology>
    </subcellularLocation>
</comment>
<evidence type="ECO:0000313" key="11">
    <source>
        <dbReference type="Proteomes" id="UP000663828"/>
    </source>
</evidence>
<dbReference type="SUPFAM" id="SSF81321">
    <property type="entry name" value="Family A G protein-coupled receptor-like"/>
    <property type="match status" value="1"/>
</dbReference>
<reference evidence="10" key="1">
    <citation type="submission" date="2021-02" db="EMBL/GenBank/DDBJ databases">
        <authorList>
            <person name="Nowell W R."/>
        </authorList>
    </citation>
    <scope>NUCLEOTIDE SEQUENCE</scope>
</reference>
<feature type="domain" description="G-protein coupled receptors family 1 profile" evidence="9">
    <location>
        <begin position="23"/>
        <end position="277"/>
    </location>
</feature>
<evidence type="ECO:0000256" key="1">
    <source>
        <dbReference type="ARBA" id="ARBA00004141"/>
    </source>
</evidence>
<evidence type="ECO:0000256" key="5">
    <source>
        <dbReference type="ARBA" id="ARBA00023136"/>
    </source>
</evidence>
<comment type="caution">
    <text evidence="10">The sequence shown here is derived from an EMBL/GenBank/DDBJ whole genome shotgun (WGS) entry which is preliminary data.</text>
</comment>
<dbReference type="PROSITE" id="PS50262">
    <property type="entry name" value="G_PROTEIN_RECEP_F1_2"/>
    <property type="match status" value="1"/>
</dbReference>
<keyword evidence="3 8" id="KW-1133">Transmembrane helix</keyword>
<sequence>MDDIGDQVQRYGQPMIIILGTIGAILNQILFCCRKQLRSTSCALYFRAMSLNDLLVMWFVIFTEWLGDQFNIAPVNEYNWYCKLSNYLTYVFYSVSPYILVLVCFDRLCTSSIDVRLRRISTKRVASFIILALVIVICLSYSHTLIWFQLYNLDSDSVCLALNPVYSYFLAAFLLCVFCFIPPILMVVLCSITFLSLRQQRNRIMPVNQARSRQRDNQLLKMLLIYVTWDIICIVPFSVTYFVYIQNGDRTSAIMNTLMEIFGTVIHLIYASSFYVYTLGTPFYRDELFSLLKTVWRRLRPENKHDLRLKIRRATNDPED</sequence>
<keyword evidence="11" id="KW-1185">Reference proteome</keyword>
<evidence type="ECO:0000256" key="7">
    <source>
        <dbReference type="ARBA" id="ARBA00023224"/>
    </source>
</evidence>
<dbReference type="CDD" id="cd00637">
    <property type="entry name" value="7tm_classA_rhodopsin-like"/>
    <property type="match status" value="1"/>
</dbReference>
<keyword evidence="4" id="KW-0297">G-protein coupled receptor</keyword>
<feature type="transmembrane region" description="Helical" evidence="8">
    <location>
        <begin position="87"/>
        <end position="105"/>
    </location>
</feature>
<keyword evidence="2 8" id="KW-0812">Transmembrane</keyword>
<dbReference type="GO" id="GO:0004930">
    <property type="term" value="F:G protein-coupled receptor activity"/>
    <property type="evidence" value="ECO:0007669"/>
    <property type="project" value="UniProtKB-KW"/>
</dbReference>
<evidence type="ECO:0000313" key="10">
    <source>
        <dbReference type="EMBL" id="CAF0785452.1"/>
    </source>
</evidence>
<feature type="transmembrane region" description="Helical" evidence="8">
    <location>
        <begin position="168"/>
        <end position="195"/>
    </location>
</feature>
<keyword evidence="6" id="KW-0675">Receptor</keyword>
<evidence type="ECO:0000256" key="6">
    <source>
        <dbReference type="ARBA" id="ARBA00023170"/>
    </source>
</evidence>
<feature type="transmembrane region" description="Helical" evidence="8">
    <location>
        <begin position="125"/>
        <end position="148"/>
    </location>
</feature>
<dbReference type="PANTHER" id="PTHR24243">
    <property type="entry name" value="G-PROTEIN COUPLED RECEPTOR"/>
    <property type="match status" value="1"/>
</dbReference>
<feature type="transmembrane region" description="Helical" evidence="8">
    <location>
        <begin position="44"/>
        <end position="67"/>
    </location>
</feature>
<evidence type="ECO:0000256" key="2">
    <source>
        <dbReference type="ARBA" id="ARBA00022692"/>
    </source>
</evidence>
<organism evidence="10 11">
    <name type="scientific">Adineta ricciae</name>
    <name type="common">Rotifer</name>
    <dbReference type="NCBI Taxonomy" id="249248"/>
    <lineage>
        <taxon>Eukaryota</taxon>
        <taxon>Metazoa</taxon>
        <taxon>Spiralia</taxon>
        <taxon>Gnathifera</taxon>
        <taxon>Rotifera</taxon>
        <taxon>Eurotatoria</taxon>
        <taxon>Bdelloidea</taxon>
        <taxon>Adinetida</taxon>
        <taxon>Adinetidae</taxon>
        <taxon>Adineta</taxon>
    </lineage>
</organism>
<dbReference type="Pfam" id="PF00001">
    <property type="entry name" value="7tm_1"/>
    <property type="match status" value="1"/>
</dbReference>
<gene>
    <name evidence="10" type="ORF">XAT740_LOCUS2201</name>
</gene>
<evidence type="ECO:0000256" key="3">
    <source>
        <dbReference type="ARBA" id="ARBA00022989"/>
    </source>
</evidence>
<dbReference type="InterPro" id="IPR000276">
    <property type="entry name" value="GPCR_Rhodpsn"/>
</dbReference>
<dbReference type="PANTHER" id="PTHR24243:SF233">
    <property type="entry name" value="THYROTROPIN-RELEASING HORMONE RECEPTOR"/>
    <property type="match status" value="1"/>
</dbReference>
<feature type="transmembrane region" description="Helical" evidence="8">
    <location>
        <begin position="223"/>
        <end position="245"/>
    </location>
</feature>
<feature type="transmembrane region" description="Helical" evidence="8">
    <location>
        <begin position="12"/>
        <end position="32"/>
    </location>
</feature>
<evidence type="ECO:0000259" key="9">
    <source>
        <dbReference type="PROSITE" id="PS50262"/>
    </source>
</evidence>
<protein>
    <recommendedName>
        <fullName evidence="9">G-protein coupled receptors family 1 profile domain-containing protein</fullName>
    </recommendedName>
</protein>
<proteinExistence type="predicted"/>
<dbReference type="Gene3D" id="1.20.1070.10">
    <property type="entry name" value="Rhodopsin 7-helix transmembrane proteins"/>
    <property type="match status" value="1"/>
</dbReference>